<sequence length="170" mass="19250">MLKNCRPCMRVEIEDLATFRPACAYQHHRTFLLGVLRSERLLRRQLDLRTTRRECHFRCLTSSMPPRYTRRLHSLSGRIRATDDWPLFVKFVGVVVGIFVSNQWTAAGVKSSACELLAGKSRLISWGRRPLGEMVDWAASTGDRKFSLNVPVGPGVYSVTATNRARQTAG</sequence>
<organism evidence="1">
    <name type="scientific">Trichuris suis</name>
    <name type="common">pig whipworm</name>
    <dbReference type="NCBI Taxonomy" id="68888"/>
    <lineage>
        <taxon>Eukaryota</taxon>
        <taxon>Metazoa</taxon>
        <taxon>Ecdysozoa</taxon>
        <taxon>Nematoda</taxon>
        <taxon>Enoplea</taxon>
        <taxon>Dorylaimia</taxon>
        <taxon>Trichinellida</taxon>
        <taxon>Trichuridae</taxon>
        <taxon>Trichuris</taxon>
    </lineage>
</organism>
<accession>A0A085N589</accession>
<proteinExistence type="predicted"/>
<dbReference type="Proteomes" id="UP000030758">
    <property type="component" value="Unassembled WGS sequence"/>
</dbReference>
<dbReference type="AlphaFoldDB" id="A0A085N589"/>
<gene>
    <name evidence="1" type="ORF">M514_11232</name>
</gene>
<name>A0A085N589_9BILA</name>
<evidence type="ECO:0000313" key="1">
    <source>
        <dbReference type="EMBL" id="KFD64635.1"/>
    </source>
</evidence>
<reference evidence="1" key="1">
    <citation type="journal article" date="2014" name="Nat. Genet.">
        <title>Genome and transcriptome of the porcine whipworm Trichuris suis.</title>
        <authorList>
            <person name="Jex A.R."/>
            <person name="Nejsum P."/>
            <person name="Schwarz E.M."/>
            <person name="Hu L."/>
            <person name="Young N.D."/>
            <person name="Hall R.S."/>
            <person name="Korhonen P.K."/>
            <person name="Liao S."/>
            <person name="Thamsborg S."/>
            <person name="Xia J."/>
            <person name="Xu P."/>
            <person name="Wang S."/>
            <person name="Scheerlinck J.P."/>
            <person name="Hofmann A."/>
            <person name="Sternberg P.W."/>
            <person name="Wang J."/>
            <person name="Gasser R.B."/>
        </authorList>
    </citation>
    <scope>NUCLEOTIDE SEQUENCE [LARGE SCALE GENOMIC DNA]</scope>
    <source>
        <strain evidence="1">DCEP-RM93F</strain>
    </source>
</reference>
<protein>
    <submittedName>
        <fullName evidence="1">Uncharacterized protein</fullName>
    </submittedName>
</protein>
<dbReference type="EMBL" id="KL367553">
    <property type="protein sequence ID" value="KFD64635.1"/>
    <property type="molecule type" value="Genomic_DNA"/>
</dbReference>